<proteinExistence type="predicted"/>
<sequence length="166" mass="19011">MVTCQSNGKWSEPTLFCDMPTKLKILIPSSEEDSKVLTVIDRKRHTCFGPGNDTEEIFQFSLDGELVPYAVLICFTEGIGKFTIRYSPTWNFTYDTYIDKWCEHPPENSVPNGQLEVSHSKAVLHCKEGFREKDGRDVYATCENNTWSFLSLECVESKPQKDNKLL</sequence>
<feature type="domain" description="Sushi" evidence="2">
    <location>
        <begin position="102"/>
        <end position="154"/>
    </location>
</feature>
<evidence type="ECO:0000313" key="4">
    <source>
        <dbReference type="Proteomes" id="UP000499080"/>
    </source>
</evidence>
<evidence type="ECO:0000259" key="2">
    <source>
        <dbReference type="SMART" id="SM00032"/>
    </source>
</evidence>
<dbReference type="InterPro" id="IPR000436">
    <property type="entry name" value="Sushi_SCR_CCP_dom"/>
</dbReference>
<name>A0A4Y2GC31_ARAVE</name>
<accession>A0A4Y2GC31</accession>
<keyword evidence="4" id="KW-1185">Reference proteome</keyword>
<dbReference type="Proteomes" id="UP000499080">
    <property type="component" value="Unassembled WGS sequence"/>
</dbReference>
<protein>
    <recommendedName>
        <fullName evidence="2">Sushi domain-containing protein</fullName>
    </recommendedName>
</protein>
<dbReference type="AlphaFoldDB" id="A0A4Y2GC31"/>
<evidence type="ECO:0000256" key="1">
    <source>
        <dbReference type="ARBA" id="ARBA00023157"/>
    </source>
</evidence>
<dbReference type="EMBL" id="BGPR01001292">
    <property type="protein sequence ID" value="GBM50285.1"/>
    <property type="molecule type" value="Genomic_DNA"/>
</dbReference>
<evidence type="ECO:0000313" key="3">
    <source>
        <dbReference type="EMBL" id="GBM50285.1"/>
    </source>
</evidence>
<gene>
    <name evidence="3" type="ORF">AVEN_219059_1</name>
</gene>
<feature type="non-terminal residue" evidence="3">
    <location>
        <position position="166"/>
    </location>
</feature>
<organism evidence="3 4">
    <name type="scientific">Araneus ventricosus</name>
    <name type="common">Orbweaver spider</name>
    <name type="synonym">Epeira ventricosa</name>
    <dbReference type="NCBI Taxonomy" id="182803"/>
    <lineage>
        <taxon>Eukaryota</taxon>
        <taxon>Metazoa</taxon>
        <taxon>Ecdysozoa</taxon>
        <taxon>Arthropoda</taxon>
        <taxon>Chelicerata</taxon>
        <taxon>Arachnida</taxon>
        <taxon>Araneae</taxon>
        <taxon>Araneomorphae</taxon>
        <taxon>Entelegynae</taxon>
        <taxon>Araneoidea</taxon>
        <taxon>Araneidae</taxon>
        <taxon>Araneus</taxon>
    </lineage>
</organism>
<comment type="caution">
    <text evidence="3">The sequence shown here is derived from an EMBL/GenBank/DDBJ whole genome shotgun (WGS) entry which is preliminary data.</text>
</comment>
<dbReference type="SMART" id="SM00032">
    <property type="entry name" value="CCP"/>
    <property type="match status" value="1"/>
</dbReference>
<keyword evidence="1" id="KW-1015">Disulfide bond</keyword>
<reference evidence="3 4" key="1">
    <citation type="journal article" date="2019" name="Sci. Rep.">
        <title>Orb-weaving spider Araneus ventricosus genome elucidates the spidroin gene catalogue.</title>
        <authorList>
            <person name="Kono N."/>
            <person name="Nakamura H."/>
            <person name="Ohtoshi R."/>
            <person name="Moran D.A.P."/>
            <person name="Shinohara A."/>
            <person name="Yoshida Y."/>
            <person name="Fujiwara M."/>
            <person name="Mori M."/>
            <person name="Tomita M."/>
            <person name="Arakawa K."/>
        </authorList>
    </citation>
    <scope>NUCLEOTIDE SEQUENCE [LARGE SCALE GENOMIC DNA]</scope>
</reference>